<sequence length="394" mass="42865">MRQFVVASVIGTRPEAIKMLPLIRALASIPAIAQKIVFTGQQPGLASMMKLDTETIHLPHVPGKAPVGQSRWRLRAMIAAQIKRSGPDLLLVHGDTTSAVAGALAAWDRGVPIGHVEAGLRSFDPRAPWPEEGNRIVIDRMADLLFAPTSDAADNLLDDHLVKGRIFITGNTGIDALFAARDSTRKPPPSAERTLVVTCHRKENQGRRTRDICTALIAIADRLPVSIAFPLHANPAVRRPIEQMLGGHPRIRLLEPLTYREMVRLMTQSWAILTDSGGLQEEGTALGRPVLVLRDVTERGEAIASDNIRLVGTDPDRIFAEVGALCANPTRYRAMSMPSLTFGDGRAAPRIASIIAEWLARCENSRALPLPAQPISANDLDHDDAMVSRQLEAV</sequence>
<comment type="similarity">
    <text evidence="3 5">Belongs to the UDP-N-acetylglucosamine 2-epimerase family.</text>
</comment>
<dbReference type="InterPro" id="IPR029767">
    <property type="entry name" value="WecB-like"/>
</dbReference>
<organism evidence="7 8">
    <name type="scientific">Allosphingosinicella flava</name>
    <dbReference type="NCBI Taxonomy" id="2771430"/>
    <lineage>
        <taxon>Bacteria</taxon>
        <taxon>Pseudomonadati</taxon>
        <taxon>Pseudomonadota</taxon>
        <taxon>Alphaproteobacteria</taxon>
        <taxon>Sphingomonadales</taxon>
        <taxon>Sphingomonadaceae</taxon>
        <taxon>Allosphingosinicella</taxon>
    </lineage>
</organism>
<comment type="catalytic activity">
    <reaction evidence="2">
        <text>UDP-N-acetyl-alpha-D-glucosamine = UDP-N-acetyl-alpha-D-mannosamine</text>
        <dbReference type="Rhea" id="RHEA:17213"/>
        <dbReference type="ChEBI" id="CHEBI:57705"/>
        <dbReference type="ChEBI" id="CHEBI:68623"/>
        <dbReference type="EC" id="5.1.3.14"/>
    </reaction>
</comment>
<dbReference type="Pfam" id="PF02350">
    <property type="entry name" value="Epimerase_2"/>
    <property type="match status" value="1"/>
</dbReference>
<dbReference type="EMBL" id="CP065592">
    <property type="protein sequence ID" value="QPQ55316.1"/>
    <property type="molecule type" value="Genomic_DNA"/>
</dbReference>
<evidence type="ECO:0000256" key="2">
    <source>
        <dbReference type="ARBA" id="ARBA00036080"/>
    </source>
</evidence>
<evidence type="ECO:0000256" key="4">
    <source>
        <dbReference type="ARBA" id="ARBA00038858"/>
    </source>
</evidence>
<protein>
    <recommendedName>
        <fullName evidence="4">UDP-N-acetylglucosamine 2-epimerase (non-hydrolyzing)</fullName>
        <ecNumber evidence="4">5.1.3.14</ecNumber>
    </recommendedName>
</protein>
<feature type="domain" description="UDP-N-acetylglucosamine 2-epimerase" evidence="6">
    <location>
        <begin position="29"/>
        <end position="355"/>
    </location>
</feature>
<dbReference type="EC" id="5.1.3.14" evidence="4"/>
<dbReference type="InterPro" id="IPR003331">
    <property type="entry name" value="UDP_GlcNAc_Epimerase_2_dom"/>
</dbReference>
<dbReference type="AlphaFoldDB" id="A0A7T2LMA0"/>
<evidence type="ECO:0000259" key="6">
    <source>
        <dbReference type="Pfam" id="PF02350"/>
    </source>
</evidence>
<keyword evidence="8" id="KW-1185">Reference proteome</keyword>
<name>A0A7T2LMA0_9SPHN</name>
<evidence type="ECO:0000313" key="7">
    <source>
        <dbReference type="EMBL" id="QPQ55316.1"/>
    </source>
</evidence>
<dbReference type="SUPFAM" id="SSF53756">
    <property type="entry name" value="UDP-Glycosyltransferase/glycogen phosphorylase"/>
    <property type="match status" value="1"/>
</dbReference>
<evidence type="ECO:0000256" key="5">
    <source>
        <dbReference type="RuleBase" id="RU003513"/>
    </source>
</evidence>
<keyword evidence="1 5" id="KW-0413">Isomerase</keyword>
<dbReference type="NCBIfam" id="TIGR00236">
    <property type="entry name" value="wecB"/>
    <property type="match status" value="1"/>
</dbReference>
<dbReference type="KEGG" id="sflv:IC614_01500"/>
<evidence type="ECO:0000313" key="8">
    <source>
        <dbReference type="Proteomes" id="UP000594873"/>
    </source>
</evidence>
<dbReference type="CDD" id="cd03786">
    <property type="entry name" value="GTB_UDP-GlcNAc_2-Epimerase"/>
    <property type="match status" value="1"/>
</dbReference>
<dbReference type="RefSeq" id="WP_200971991.1">
    <property type="nucleotide sequence ID" value="NZ_CP065592.1"/>
</dbReference>
<dbReference type="Proteomes" id="UP000594873">
    <property type="component" value="Chromosome"/>
</dbReference>
<evidence type="ECO:0000256" key="1">
    <source>
        <dbReference type="ARBA" id="ARBA00023235"/>
    </source>
</evidence>
<proteinExistence type="inferred from homology"/>
<reference evidence="7 8" key="1">
    <citation type="submission" date="2020-11" db="EMBL/GenBank/DDBJ databases">
        <title>Genome seq and assembly of Sphingosinicella sp.</title>
        <authorList>
            <person name="Chhetri G."/>
        </authorList>
    </citation>
    <scope>NUCLEOTIDE SEQUENCE [LARGE SCALE GENOMIC DNA]</scope>
    <source>
        <strain evidence="7 8">UDD2</strain>
    </source>
</reference>
<gene>
    <name evidence="7" type="primary">wecB</name>
    <name evidence="7" type="ORF">IC614_01500</name>
</gene>
<dbReference type="PANTHER" id="PTHR43174">
    <property type="entry name" value="UDP-N-ACETYLGLUCOSAMINE 2-EPIMERASE"/>
    <property type="match status" value="1"/>
</dbReference>
<dbReference type="GO" id="GO:0008761">
    <property type="term" value="F:UDP-N-acetylglucosamine 2-epimerase activity"/>
    <property type="evidence" value="ECO:0007669"/>
    <property type="project" value="UniProtKB-EC"/>
</dbReference>
<evidence type="ECO:0000256" key="3">
    <source>
        <dbReference type="ARBA" id="ARBA00038209"/>
    </source>
</evidence>
<accession>A0A7T2LMA0</accession>
<dbReference type="Gene3D" id="3.40.50.2000">
    <property type="entry name" value="Glycogen Phosphorylase B"/>
    <property type="match status" value="2"/>
</dbReference>
<dbReference type="PANTHER" id="PTHR43174:SF2">
    <property type="entry name" value="UDP-N-ACETYLGLUCOSAMINE 2-EPIMERASE"/>
    <property type="match status" value="1"/>
</dbReference>